<dbReference type="PANTHER" id="PTHR43685">
    <property type="entry name" value="GLYCOSYLTRANSFERASE"/>
    <property type="match status" value="1"/>
</dbReference>
<gene>
    <name evidence="2" type="ORF">SAMN05421663_101319</name>
</gene>
<keyword evidence="3" id="KW-1185">Reference proteome</keyword>
<dbReference type="InterPro" id="IPR001173">
    <property type="entry name" value="Glyco_trans_2-like"/>
</dbReference>
<name>A0A1G6IMH3_9BACI</name>
<dbReference type="STRING" id="361279.SAMN05421663_101319"/>
<evidence type="ECO:0000259" key="1">
    <source>
        <dbReference type="Pfam" id="PF00535"/>
    </source>
</evidence>
<dbReference type="Pfam" id="PF00535">
    <property type="entry name" value="Glycos_transf_2"/>
    <property type="match status" value="1"/>
</dbReference>
<sequence>MTLLKKYKMSIIIPVYNREREIERCLESCLNQNLDSVEIVIVDDCSIDKSVDVVKSFFLNKRVNYKILEIDKNKGVGHARNFGVKSSEGEWLLFLDSDDELLTGKLHTILTTIDQVERHNPNIKKLGFPYLKDEKKIPAHAPFSEVVNFVNYLRWINDLRGTDYLQVIHNDIFQQFKWNEERVPEKEFHLKLFDGTDLFYKDEIVAKINSDAEQQLTRVSISAIPYQQAVNTYDSNIRILSRYSLELKGYAPRMLESIINTLLIYALSADKIKELAIYLFKNRLYTSLNKKQFFFILISIFNSRIAYGIAEKRK</sequence>
<dbReference type="GO" id="GO:0016740">
    <property type="term" value="F:transferase activity"/>
    <property type="evidence" value="ECO:0007669"/>
    <property type="project" value="UniProtKB-KW"/>
</dbReference>
<dbReference type="SUPFAM" id="SSF53448">
    <property type="entry name" value="Nucleotide-diphospho-sugar transferases"/>
    <property type="match status" value="1"/>
</dbReference>
<dbReference type="EMBL" id="FMZB01000001">
    <property type="protein sequence ID" value="SDC07215.1"/>
    <property type="molecule type" value="Genomic_DNA"/>
</dbReference>
<protein>
    <submittedName>
        <fullName evidence="2">Glycosyltransferase involved in cell wall bisynthesis</fullName>
    </submittedName>
</protein>
<dbReference type="Proteomes" id="UP000198666">
    <property type="component" value="Unassembled WGS sequence"/>
</dbReference>
<feature type="domain" description="Glycosyltransferase 2-like" evidence="1">
    <location>
        <begin position="10"/>
        <end position="115"/>
    </location>
</feature>
<proteinExistence type="predicted"/>
<dbReference type="InterPro" id="IPR050834">
    <property type="entry name" value="Glycosyltransf_2"/>
</dbReference>
<dbReference type="PANTHER" id="PTHR43685:SF2">
    <property type="entry name" value="GLYCOSYLTRANSFERASE 2-LIKE DOMAIN-CONTAINING PROTEIN"/>
    <property type="match status" value="1"/>
</dbReference>
<organism evidence="2 3">
    <name type="scientific">Terribacillus halophilus</name>
    <dbReference type="NCBI Taxonomy" id="361279"/>
    <lineage>
        <taxon>Bacteria</taxon>
        <taxon>Bacillati</taxon>
        <taxon>Bacillota</taxon>
        <taxon>Bacilli</taxon>
        <taxon>Bacillales</taxon>
        <taxon>Bacillaceae</taxon>
        <taxon>Terribacillus</taxon>
    </lineage>
</organism>
<dbReference type="CDD" id="cd00761">
    <property type="entry name" value="Glyco_tranf_GTA_type"/>
    <property type="match status" value="1"/>
</dbReference>
<dbReference type="Gene3D" id="3.90.550.10">
    <property type="entry name" value="Spore Coat Polysaccharide Biosynthesis Protein SpsA, Chain A"/>
    <property type="match status" value="1"/>
</dbReference>
<dbReference type="InterPro" id="IPR029044">
    <property type="entry name" value="Nucleotide-diphossugar_trans"/>
</dbReference>
<accession>A0A1G6IMH3</accession>
<reference evidence="3" key="1">
    <citation type="submission" date="2016-10" db="EMBL/GenBank/DDBJ databases">
        <authorList>
            <person name="Varghese N."/>
            <person name="Submissions S."/>
        </authorList>
    </citation>
    <scope>NUCLEOTIDE SEQUENCE [LARGE SCALE GENOMIC DNA]</scope>
    <source>
        <strain evidence="3">DSM 21620</strain>
    </source>
</reference>
<dbReference type="AlphaFoldDB" id="A0A1G6IMH3"/>
<dbReference type="OrthoDB" id="9785185at2"/>
<keyword evidence="2" id="KW-0808">Transferase</keyword>
<evidence type="ECO:0000313" key="2">
    <source>
        <dbReference type="EMBL" id="SDC07215.1"/>
    </source>
</evidence>
<evidence type="ECO:0000313" key="3">
    <source>
        <dbReference type="Proteomes" id="UP000198666"/>
    </source>
</evidence>